<sequence length="165" mass="17165">MDNGEGQYERPDNAAILQRRYGVTVGRTPGLAAGRVVLNPHAFLKGWLVTFGIWALSTLLFCIASEIIGPNSGAVTVWGFTMMVSLVVALLVAAPLALVLGLLLRRVLNQWLHAVAFAVVFAGLAAATTVLVLPGTGSTLPLILAAVVGISAGVGRASIIRNVNP</sequence>
<comment type="caution">
    <text evidence="2">The sequence shown here is derived from an EMBL/GenBank/DDBJ whole genome shotgun (WGS) entry which is preliminary data.</text>
</comment>
<gene>
    <name evidence="2" type="ORF">ACFSFX_01545</name>
</gene>
<accession>A0ABW4Q3R8</accession>
<protein>
    <submittedName>
        <fullName evidence="2">Uncharacterized protein</fullName>
    </submittedName>
</protein>
<reference evidence="3" key="1">
    <citation type="journal article" date="2019" name="Int. J. Syst. Evol. Microbiol.">
        <title>The Global Catalogue of Microorganisms (GCM) 10K type strain sequencing project: providing services to taxonomists for standard genome sequencing and annotation.</title>
        <authorList>
            <consortium name="The Broad Institute Genomics Platform"/>
            <consortium name="The Broad Institute Genome Sequencing Center for Infectious Disease"/>
            <person name="Wu L."/>
            <person name="Ma J."/>
        </authorList>
    </citation>
    <scope>NUCLEOTIDE SEQUENCE [LARGE SCALE GENOMIC DNA]</scope>
    <source>
        <strain evidence="3">JCM 11496</strain>
    </source>
</reference>
<dbReference type="Proteomes" id="UP001597307">
    <property type="component" value="Unassembled WGS sequence"/>
</dbReference>
<feature type="transmembrane region" description="Helical" evidence="1">
    <location>
        <begin position="47"/>
        <end position="68"/>
    </location>
</feature>
<keyword evidence="1" id="KW-0812">Transmembrane</keyword>
<name>A0ABW4Q3R8_9MICC</name>
<evidence type="ECO:0000313" key="3">
    <source>
        <dbReference type="Proteomes" id="UP001597307"/>
    </source>
</evidence>
<evidence type="ECO:0000313" key="2">
    <source>
        <dbReference type="EMBL" id="MFD1845280.1"/>
    </source>
</evidence>
<organism evidence="2 3">
    <name type="scientific">Arthrobacter flavus</name>
    <dbReference type="NCBI Taxonomy" id="95172"/>
    <lineage>
        <taxon>Bacteria</taxon>
        <taxon>Bacillati</taxon>
        <taxon>Actinomycetota</taxon>
        <taxon>Actinomycetes</taxon>
        <taxon>Micrococcales</taxon>
        <taxon>Micrococcaceae</taxon>
        <taxon>Arthrobacter</taxon>
    </lineage>
</organism>
<dbReference type="RefSeq" id="WP_343877329.1">
    <property type="nucleotide sequence ID" value="NZ_BAAAIJ010000004.1"/>
</dbReference>
<feature type="transmembrane region" description="Helical" evidence="1">
    <location>
        <begin position="80"/>
        <end position="104"/>
    </location>
</feature>
<feature type="transmembrane region" description="Helical" evidence="1">
    <location>
        <begin position="111"/>
        <end position="133"/>
    </location>
</feature>
<dbReference type="EMBL" id="JBHUGA010000004">
    <property type="protein sequence ID" value="MFD1845280.1"/>
    <property type="molecule type" value="Genomic_DNA"/>
</dbReference>
<keyword evidence="1" id="KW-0472">Membrane</keyword>
<keyword evidence="3" id="KW-1185">Reference proteome</keyword>
<evidence type="ECO:0000256" key="1">
    <source>
        <dbReference type="SAM" id="Phobius"/>
    </source>
</evidence>
<feature type="transmembrane region" description="Helical" evidence="1">
    <location>
        <begin position="139"/>
        <end position="159"/>
    </location>
</feature>
<keyword evidence="1" id="KW-1133">Transmembrane helix</keyword>
<proteinExistence type="predicted"/>